<proteinExistence type="predicted"/>
<comment type="caution">
    <text evidence="1">The sequence shown here is derived from an EMBL/GenBank/DDBJ whole genome shotgun (WGS) entry which is preliminary data.</text>
</comment>
<dbReference type="AlphaFoldDB" id="A0A368F2Y4"/>
<evidence type="ECO:0000313" key="2">
    <source>
        <dbReference type="Proteomes" id="UP000252519"/>
    </source>
</evidence>
<protein>
    <submittedName>
        <fullName evidence="1">Uncharacterized protein</fullName>
    </submittedName>
</protein>
<gene>
    <name evidence="1" type="ORF">ANCCAN_28305</name>
</gene>
<reference evidence="1 2" key="1">
    <citation type="submission" date="2014-10" db="EMBL/GenBank/DDBJ databases">
        <title>Draft genome of the hookworm Ancylostoma caninum.</title>
        <authorList>
            <person name="Mitreva M."/>
        </authorList>
    </citation>
    <scope>NUCLEOTIDE SEQUENCE [LARGE SCALE GENOMIC DNA]</scope>
    <source>
        <strain evidence="1 2">Baltimore</strain>
    </source>
</reference>
<dbReference type="OrthoDB" id="6132182at2759"/>
<organism evidence="1 2">
    <name type="scientific">Ancylostoma caninum</name>
    <name type="common">Dog hookworm</name>
    <dbReference type="NCBI Taxonomy" id="29170"/>
    <lineage>
        <taxon>Eukaryota</taxon>
        <taxon>Metazoa</taxon>
        <taxon>Ecdysozoa</taxon>
        <taxon>Nematoda</taxon>
        <taxon>Chromadorea</taxon>
        <taxon>Rhabditida</taxon>
        <taxon>Rhabditina</taxon>
        <taxon>Rhabditomorpha</taxon>
        <taxon>Strongyloidea</taxon>
        <taxon>Ancylostomatidae</taxon>
        <taxon>Ancylostomatinae</taxon>
        <taxon>Ancylostoma</taxon>
    </lineage>
</organism>
<keyword evidence="2" id="KW-1185">Reference proteome</keyword>
<dbReference type="Proteomes" id="UP000252519">
    <property type="component" value="Unassembled WGS sequence"/>
</dbReference>
<dbReference type="STRING" id="29170.A0A368F2Y4"/>
<accession>A0A368F2Y4</accession>
<dbReference type="EMBL" id="JOJR01009728">
    <property type="protein sequence ID" value="RCN25978.1"/>
    <property type="molecule type" value="Genomic_DNA"/>
</dbReference>
<evidence type="ECO:0000313" key="1">
    <source>
        <dbReference type="EMBL" id="RCN25978.1"/>
    </source>
</evidence>
<name>A0A368F2Y4_ANCCA</name>
<sequence>MSSSVYKFDPSQRKIKTIYDCMDLACLCRFFNGTFTTKCMLPNGEELKKAVRKEYRMLTDEERERSVPFCITL</sequence>